<dbReference type="Proteomes" id="UP001596150">
    <property type="component" value="Unassembled WGS sequence"/>
</dbReference>
<evidence type="ECO:0000256" key="2">
    <source>
        <dbReference type="PROSITE-ProRule" id="PRU00285"/>
    </source>
</evidence>
<evidence type="ECO:0000256" key="1">
    <source>
        <dbReference type="ARBA" id="ARBA00023016"/>
    </source>
</evidence>
<dbReference type="InterPro" id="IPR002068">
    <property type="entry name" value="A-crystallin/Hsp20_dom"/>
</dbReference>
<dbReference type="RefSeq" id="WP_266344843.1">
    <property type="nucleotide sequence ID" value="NZ_JAPKNH010000006.1"/>
</dbReference>
<name>A0ABW0PNI3_9HYPH</name>
<protein>
    <submittedName>
        <fullName evidence="5">Hsp20 family protein</fullName>
    </submittedName>
</protein>
<dbReference type="PROSITE" id="PS01031">
    <property type="entry name" value="SHSP"/>
    <property type="match status" value="1"/>
</dbReference>
<dbReference type="CDD" id="cd06470">
    <property type="entry name" value="ACD_IbpA-B_like"/>
    <property type="match status" value="1"/>
</dbReference>
<reference evidence="6" key="1">
    <citation type="journal article" date="2019" name="Int. J. Syst. Evol. Microbiol.">
        <title>The Global Catalogue of Microorganisms (GCM) 10K type strain sequencing project: providing services to taxonomists for standard genome sequencing and annotation.</title>
        <authorList>
            <consortium name="The Broad Institute Genomics Platform"/>
            <consortium name="The Broad Institute Genome Sequencing Center for Infectious Disease"/>
            <person name="Wu L."/>
            <person name="Ma J."/>
        </authorList>
    </citation>
    <scope>NUCLEOTIDE SEQUENCE [LARGE SCALE GENOMIC DNA]</scope>
    <source>
        <strain evidence="6">KACC 12633</strain>
    </source>
</reference>
<dbReference type="Pfam" id="PF00011">
    <property type="entry name" value="HSP20"/>
    <property type="match status" value="1"/>
</dbReference>
<gene>
    <name evidence="5" type="ORF">ACFPP9_00415</name>
</gene>
<keyword evidence="1" id="KW-0346">Stress response</keyword>
<accession>A0ABW0PNI3</accession>
<comment type="caution">
    <text evidence="5">The sequence shown here is derived from an EMBL/GenBank/DDBJ whole genome shotgun (WGS) entry which is preliminary data.</text>
</comment>
<dbReference type="Gene3D" id="2.60.40.790">
    <property type="match status" value="1"/>
</dbReference>
<keyword evidence="6" id="KW-1185">Reference proteome</keyword>
<dbReference type="PANTHER" id="PTHR47062">
    <property type="match status" value="1"/>
</dbReference>
<evidence type="ECO:0000256" key="3">
    <source>
        <dbReference type="RuleBase" id="RU003616"/>
    </source>
</evidence>
<evidence type="ECO:0000259" key="4">
    <source>
        <dbReference type="PROSITE" id="PS01031"/>
    </source>
</evidence>
<dbReference type="PANTHER" id="PTHR47062:SF1">
    <property type="entry name" value="SMALL HEAT SHOCK PROTEIN IBPA"/>
    <property type="match status" value="1"/>
</dbReference>
<evidence type="ECO:0000313" key="6">
    <source>
        <dbReference type="Proteomes" id="UP001596150"/>
    </source>
</evidence>
<evidence type="ECO:0000313" key="5">
    <source>
        <dbReference type="EMBL" id="MFC5514216.1"/>
    </source>
</evidence>
<dbReference type="EMBL" id="JBHSML010000001">
    <property type="protein sequence ID" value="MFC5514216.1"/>
    <property type="molecule type" value="Genomic_DNA"/>
</dbReference>
<dbReference type="InterPro" id="IPR037913">
    <property type="entry name" value="ACD_IbpA/B"/>
</dbReference>
<feature type="domain" description="SHSP" evidence="4">
    <location>
        <begin position="30"/>
        <end position="142"/>
    </location>
</feature>
<comment type="similarity">
    <text evidence="2 3">Belongs to the small heat shock protein (HSP20) family.</text>
</comment>
<dbReference type="SUPFAM" id="SSF49764">
    <property type="entry name" value="HSP20-like chaperones"/>
    <property type="match status" value="1"/>
</dbReference>
<dbReference type="InterPro" id="IPR008978">
    <property type="entry name" value="HSP20-like_chaperone"/>
</dbReference>
<organism evidence="5 6">
    <name type="scientific">Kaistia terrae</name>
    <dbReference type="NCBI Taxonomy" id="537017"/>
    <lineage>
        <taxon>Bacteria</taxon>
        <taxon>Pseudomonadati</taxon>
        <taxon>Pseudomonadota</taxon>
        <taxon>Alphaproteobacteria</taxon>
        <taxon>Hyphomicrobiales</taxon>
        <taxon>Kaistiaceae</taxon>
        <taxon>Kaistia</taxon>
    </lineage>
</organism>
<proteinExistence type="inferred from homology"/>
<sequence>MRSFDLSPLYRSTVGFDRLFSLLDQASGVEAGVPGYPPYNIERTGENDYRITMAVAGFSDSELSIESRENTLTVKGEKKTEEGRDAEVLYRGIAARSFERRFQLADHVEVKGASLENGLLHVDLVREIPEAMKPRTIAIASGKNASQQIEAKAA</sequence>